<dbReference type="PANTHER" id="PTHR37375">
    <property type="entry name" value="EXPRESSED PROTEIN"/>
    <property type="match status" value="1"/>
</dbReference>
<dbReference type="SUPFAM" id="SSF50475">
    <property type="entry name" value="FMN-binding split barrel"/>
    <property type="match status" value="1"/>
</dbReference>
<organism evidence="1 2">
    <name type="scientific">Solanum tuberosum</name>
    <name type="common">Potato</name>
    <dbReference type="NCBI Taxonomy" id="4113"/>
    <lineage>
        <taxon>Eukaryota</taxon>
        <taxon>Viridiplantae</taxon>
        <taxon>Streptophyta</taxon>
        <taxon>Embryophyta</taxon>
        <taxon>Tracheophyta</taxon>
        <taxon>Spermatophyta</taxon>
        <taxon>Magnoliopsida</taxon>
        <taxon>eudicotyledons</taxon>
        <taxon>Gunneridae</taxon>
        <taxon>Pentapetalae</taxon>
        <taxon>asterids</taxon>
        <taxon>lamiids</taxon>
        <taxon>Solanales</taxon>
        <taxon>Solanaceae</taxon>
        <taxon>Solanoideae</taxon>
        <taxon>Solaneae</taxon>
        <taxon>Solanum</taxon>
    </lineage>
</organism>
<reference evidence="1 2" key="1">
    <citation type="journal article" date="2021" name="bioRxiv">
        <title>Chromosome-scale and haplotype-resolved genome assembly of a tetraploid potato cultivar.</title>
        <authorList>
            <person name="Sun H."/>
            <person name="Jiao W.-B."/>
            <person name="Krause K."/>
            <person name="Campoy J.A."/>
            <person name="Goel M."/>
            <person name="Folz-Donahue K."/>
            <person name="Kukat C."/>
            <person name="Huettel B."/>
            <person name="Schneeberger K."/>
        </authorList>
    </citation>
    <scope>NUCLEOTIDE SEQUENCE [LARGE SCALE GENOMIC DNA]</scope>
    <source>
        <strain evidence="1">SolTubOtavaFocal</strain>
        <tissue evidence="1">Leaves</tissue>
    </source>
</reference>
<dbReference type="InterPro" id="IPR037119">
    <property type="entry name" value="Haem_oxidase_HugZ-like_sf"/>
</dbReference>
<evidence type="ECO:0000313" key="1">
    <source>
        <dbReference type="EMBL" id="KAH0751234.1"/>
    </source>
</evidence>
<dbReference type="PANTHER" id="PTHR37375:SF1">
    <property type="entry name" value="DUF2470 DOMAIN-CONTAINING PROTEIN"/>
    <property type="match status" value="1"/>
</dbReference>
<proteinExistence type="predicted"/>
<keyword evidence="2" id="KW-1185">Reference proteome</keyword>
<dbReference type="EMBL" id="JAIVGD010000019">
    <property type="protein sequence ID" value="KAH0751234.1"/>
    <property type="molecule type" value="Genomic_DNA"/>
</dbReference>
<evidence type="ECO:0008006" key="3">
    <source>
        <dbReference type="Google" id="ProtNLM"/>
    </source>
</evidence>
<comment type="caution">
    <text evidence="1">The sequence shown here is derived from an EMBL/GenBank/DDBJ whole genome shotgun (WGS) entry which is preliminary data.</text>
</comment>
<dbReference type="Gene3D" id="3.20.180.10">
    <property type="entry name" value="PNP-oxidase-like"/>
    <property type="match status" value="1"/>
</dbReference>
<evidence type="ECO:0000313" key="2">
    <source>
        <dbReference type="Proteomes" id="UP000826656"/>
    </source>
</evidence>
<accession>A0ABQ7UNX8</accession>
<gene>
    <name evidence="1" type="ORF">KY290_030466</name>
</gene>
<dbReference type="Proteomes" id="UP000826656">
    <property type="component" value="Unassembled WGS sequence"/>
</dbReference>
<name>A0ABQ7UNX8_SOLTU</name>
<protein>
    <recommendedName>
        <fullName evidence="3">DUF2470 domain-containing protein</fullName>
    </recommendedName>
</protein>
<sequence length="361" mass="41108">MRWRVRSILCPWARRGMIPQLQGRFFGLEKGTGTVLRERDIEEEDKESYYMRSSLLLSIFLYCNGGKTDLNILASNWQGYLNTVKADANGSKGEICTSKVRYFVKRGKPYIWVPENDMHNVNTMIDERGSFAVASPFPGPLPSFLNSIKKLPARVALMGEVLPLKDEKARLPRDSLKEVISSERSMIEKFSYSVLGILNSSSLGATYRGDNLQELLDSDKRYVVFKFSPSSYMYFDSNGGTHEVDLEEVHATKPDPLSSHTMSLIDGINQSEVRRRALILFCITHLNKNAKDAYLLSIDRKGLDVLGKVLGPIRSDGSREYQWREFRIAFREEAHTVETFCRQLVEMEEESLKSISNFSGI</sequence>